<dbReference type="GO" id="GO:0071222">
    <property type="term" value="P:cellular response to lipopolysaccharide"/>
    <property type="evidence" value="ECO:0007669"/>
    <property type="project" value="TreeGrafter"/>
</dbReference>
<keyword evidence="8" id="KW-0675">Receptor</keyword>
<feature type="compositionally biased region" description="Basic and acidic residues" evidence="11">
    <location>
        <begin position="221"/>
        <end position="235"/>
    </location>
</feature>
<feature type="transmembrane region" description="Helical" evidence="12">
    <location>
        <begin position="189"/>
        <end position="213"/>
    </location>
</feature>
<evidence type="ECO:0000256" key="3">
    <source>
        <dbReference type="ARBA" id="ARBA00022692"/>
    </source>
</evidence>
<evidence type="ECO:0000256" key="9">
    <source>
        <dbReference type="ARBA" id="ARBA00023180"/>
    </source>
</evidence>
<name>A0A0B7ACK7_9EUPU</name>
<dbReference type="SUPFAM" id="SSF48726">
    <property type="entry name" value="Immunoglobulin"/>
    <property type="match status" value="1"/>
</dbReference>
<feature type="compositionally biased region" description="Polar residues" evidence="11">
    <location>
        <begin position="318"/>
        <end position="339"/>
    </location>
</feature>
<dbReference type="InterPro" id="IPR051713">
    <property type="entry name" value="T-cell_Activation_Regulation"/>
</dbReference>
<keyword evidence="10" id="KW-0393">Immunoglobulin domain</keyword>
<evidence type="ECO:0000256" key="5">
    <source>
        <dbReference type="ARBA" id="ARBA00022989"/>
    </source>
</evidence>
<keyword evidence="3 12" id="KW-0812">Transmembrane</keyword>
<evidence type="ECO:0000256" key="12">
    <source>
        <dbReference type="SAM" id="Phobius"/>
    </source>
</evidence>
<dbReference type="GO" id="GO:0009897">
    <property type="term" value="C:external side of plasma membrane"/>
    <property type="evidence" value="ECO:0007669"/>
    <property type="project" value="TreeGrafter"/>
</dbReference>
<dbReference type="PROSITE" id="PS50835">
    <property type="entry name" value="IG_LIKE"/>
    <property type="match status" value="1"/>
</dbReference>
<evidence type="ECO:0000259" key="13">
    <source>
        <dbReference type="PROSITE" id="PS50835"/>
    </source>
</evidence>
<sequence length="339" mass="37360">MCTDAGFYTCTVQYFSRAQLKPLVETQNVSAQAATKDLVLSLDPLNTGPNDPRNYSIYKLDTNVTITCRVDGPPNRFLKWTRERRPANGFDISYEDYPYANDISYENATQTGTGSCSIFRYISRLKLVVSTEDKNRTYQCVIQTDGVDGTTRVDVLTAGATINVETDVGPATPRDGGANTAGPNKSDTALIVGVVVGCVVAIIIIVVIVVCCIRLKRKNSKDHSDRPDGGAEEYRPPPMMPVTTRTSVNNRGSNIPTGRTNSALDISNDSNANRHPVYSISNKNAHNQDVTWGRPNKGYVDDNRNISFQDRQPKENQDANLNHNKPNIRSYNTDDGTDD</sequence>
<keyword evidence="2" id="KW-1003">Cell membrane</keyword>
<feature type="compositionally biased region" description="Polar residues" evidence="11">
    <location>
        <begin position="243"/>
        <end position="290"/>
    </location>
</feature>
<feature type="domain" description="Ig-like" evidence="13">
    <location>
        <begin position="64"/>
        <end position="157"/>
    </location>
</feature>
<evidence type="ECO:0000313" key="14">
    <source>
        <dbReference type="EMBL" id="CEK78392.1"/>
    </source>
</evidence>
<evidence type="ECO:0000256" key="6">
    <source>
        <dbReference type="ARBA" id="ARBA00023136"/>
    </source>
</evidence>
<dbReference type="Gene3D" id="2.60.40.10">
    <property type="entry name" value="Immunoglobulins"/>
    <property type="match status" value="1"/>
</dbReference>
<gene>
    <name evidence="14" type="primary">ORF109921</name>
</gene>
<dbReference type="EMBL" id="HACG01031527">
    <property type="protein sequence ID" value="CEK78392.1"/>
    <property type="molecule type" value="Transcribed_RNA"/>
</dbReference>
<evidence type="ECO:0000256" key="1">
    <source>
        <dbReference type="ARBA" id="ARBA00004251"/>
    </source>
</evidence>
<dbReference type="GO" id="GO:0006955">
    <property type="term" value="P:immune response"/>
    <property type="evidence" value="ECO:0007669"/>
    <property type="project" value="TreeGrafter"/>
</dbReference>
<keyword evidence="7" id="KW-1015">Disulfide bond</keyword>
<organism evidence="14">
    <name type="scientific">Arion vulgaris</name>
    <dbReference type="NCBI Taxonomy" id="1028688"/>
    <lineage>
        <taxon>Eukaryota</taxon>
        <taxon>Metazoa</taxon>
        <taxon>Spiralia</taxon>
        <taxon>Lophotrochozoa</taxon>
        <taxon>Mollusca</taxon>
        <taxon>Gastropoda</taxon>
        <taxon>Heterobranchia</taxon>
        <taxon>Euthyneura</taxon>
        <taxon>Panpulmonata</taxon>
        <taxon>Eupulmonata</taxon>
        <taxon>Stylommatophora</taxon>
        <taxon>Helicina</taxon>
        <taxon>Arionoidea</taxon>
        <taxon>Arionidae</taxon>
        <taxon>Arion</taxon>
    </lineage>
</organism>
<accession>A0A0B7ACK7</accession>
<dbReference type="PANTHER" id="PTHR25466:SF9">
    <property type="entry name" value="FIBRONECTIN TYPE-III DOMAIN-CONTAINING PROTEIN"/>
    <property type="match status" value="1"/>
</dbReference>
<dbReference type="InterPro" id="IPR036179">
    <property type="entry name" value="Ig-like_dom_sf"/>
</dbReference>
<comment type="subcellular location">
    <subcellularLocation>
        <location evidence="1">Cell membrane</location>
        <topology evidence="1">Single-pass type I membrane protein</topology>
    </subcellularLocation>
</comment>
<evidence type="ECO:0000256" key="11">
    <source>
        <dbReference type="SAM" id="MobiDB-lite"/>
    </source>
</evidence>
<proteinExistence type="predicted"/>
<dbReference type="PANTHER" id="PTHR25466">
    <property type="entry name" value="T-LYMPHOCYTE ACTIVATION ANTIGEN"/>
    <property type="match status" value="1"/>
</dbReference>
<evidence type="ECO:0000256" key="8">
    <source>
        <dbReference type="ARBA" id="ARBA00023170"/>
    </source>
</evidence>
<keyword evidence="4" id="KW-0732">Signal</keyword>
<dbReference type="InterPro" id="IPR007110">
    <property type="entry name" value="Ig-like_dom"/>
</dbReference>
<protein>
    <recommendedName>
        <fullName evidence="13">Ig-like domain-containing protein</fullName>
    </recommendedName>
</protein>
<dbReference type="InterPro" id="IPR013783">
    <property type="entry name" value="Ig-like_fold"/>
</dbReference>
<evidence type="ECO:0000256" key="7">
    <source>
        <dbReference type="ARBA" id="ARBA00023157"/>
    </source>
</evidence>
<keyword evidence="5 12" id="KW-1133">Transmembrane helix</keyword>
<feature type="region of interest" description="Disordered" evidence="11">
    <location>
        <begin position="220"/>
        <end position="339"/>
    </location>
</feature>
<evidence type="ECO:0000256" key="4">
    <source>
        <dbReference type="ARBA" id="ARBA00022729"/>
    </source>
</evidence>
<dbReference type="GO" id="GO:0007166">
    <property type="term" value="P:cell surface receptor signaling pathway"/>
    <property type="evidence" value="ECO:0007669"/>
    <property type="project" value="TreeGrafter"/>
</dbReference>
<dbReference type="AlphaFoldDB" id="A0A0B7ACK7"/>
<reference evidence="14" key="1">
    <citation type="submission" date="2014-12" db="EMBL/GenBank/DDBJ databases">
        <title>Insight into the proteome of Arion vulgaris.</title>
        <authorList>
            <person name="Aradska J."/>
            <person name="Bulat T."/>
            <person name="Smidak R."/>
            <person name="Sarate P."/>
            <person name="Gangsoo J."/>
            <person name="Sialana F."/>
            <person name="Bilban M."/>
            <person name="Lubec G."/>
        </authorList>
    </citation>
    <scope>NUCLEOTIDE SEQUENCE</scope>
    <source>
        <tissue evidence="14">Skin</tissue>
    </source>
</reference>
<evidence type="ECO:0000256" key="2">
    <source>
        <dbReference type="ARBA" id="ARBA00022475"/>
    </source>
</evidence>
<keyword evidence="9" id="KW-0325">Glycoprotein</keyword>
<evidence type="ECO:0000256" key="10">
    <source>
        <dbReference type="ARBA" id="ARBA00023319"/>
    </source>
</evidence>
<keyword evidence="6 12" id="KW-0472">Membrane</keyword>